<dbReference type="RefSeq" id="WP_070079395.1">
    <property type="nucleotide sequence ID" value="NZ_CP017415.1"/>
</dbReference>
<keyword evidence="1" id="KW-0479">Metal-binding</keyword>
<keyword evidence="3" id="KW-0460">Magnesium</keyword>
<evidence type="ECO:0000256" key="1">
    <source>
        <dbReference type="ARBA" id="ARBA00022723"/>
    </source>
</evidence>
<gene>
    <name evidence="4" type="ORF">BI364_14800</name>
</gene>
<keyword evidence="5" id="KW-1185">Reference proteome</keyword>
<dbReference type="SUPFAM" id="SSF56784">
    <property type="entry name" value="HAD-like"/>
    <property type="match status" value="1"/>
</dbReference>
<dbReference type="GO" id="GO:0046872">
    <property type="term" value="F:metal ion binding"/>
    <property type="evidence" value="ECO:0007669"/>
    <property type="project" value="UniProtKB-KW"/>
</dbReference>
<protein>
    <submittedName>
        <fullName evidence="4">Phosphoserine phosphatase</fullName>
    </submittedName>
</protein>
<dbReference type="InterPro" id="IPR006385">
    <property type="entry name" value="HAD_hydro_SerB1"/>
</dbReference>
<dbReference type="Gene3D" id="3.40.50.1000">
    <property type="entry name" value="HAD superfamily/HAD-like"/>
    <property type="match status" value="1"/>
</dbReference>
<dbReference type="InterPro" id="IPR036412">
    <property type="entry name" value="HAD-like_sf"/>
</dbReference>
<accession>A0A1D8IRC0</accession>
<evidence type="ECO:0000256" key="2">
    <source>
        <dbReference type="ARBA" id="ARBA00022801"/>
    </source>
</evidence>
<dbReference type="NCBIfam" id="TIGR01490">
    <property type="entry name" value="HAD-SF-IB-hyp1"/>
    <property type="match status" value="1"/>
</dbReference>
<dbReference type="CDD" id="cd02612">
    <property type="entry name" value="HAD_PGPPase"/>
    <property type="match status" value="1"/>
</dbReference>
<reference evidence="5" key="1">
    <citation type="submission" date="2016-09" db="EMBL/GenBank/DDBJ databases">
        <title>Acidihalobacter prosperus F5.</title>
        <authorList>
            <person name="Khaleque H.N."/>
            <person name="Ramsay J.P."/>
            <person name="Kaksonen A.H."/>
            <person name="Boxall N.J."/>
            <person name="Watkin E.L.J."/>
        </authorList>
    </citation>
    <scope>NUCLEOTIDE SEQUENCE [LARGE SCALE GENOMIC DNA]</scope>
    <source>
        <strain evidence="5">F5</strain>
    </source>
</reference>
<dbReference type="AlphaFoldDB" id="A0A1D8IRC0"/>
<dbReference type="Pfam" id="PF12710">
    <property type="entry name" value="HAD"/>
    <property type="match status" value="1"/>
</dbReference>
<evidence type="ECO:0000313" key="4">
    <source>
        <dbReference type="EMBL" id="AOU99042.1"/>
    </source>
</evidence>
<dbReference type="Gene3D" id="1.20.1440.100">
    <property type="entry name" value="SG protein - dephosphorylation function"/>
    <property type="match status" value="1"/>
</dbReference>
<dbReference type="PANTHER" id="PTHR43344">
    <property type="entry name" value="PHOSPHOSERINE PHOSPHATASE"/>
    <property type="match status" value="1"/>
</dbReference>
<dbReference type="EMBL" id="CP017415">
    <property type="protein sequence ID" value="AOU99042.1"/>
    <property type="molecule type" value="Genomic_DNA"/>
</dbReference>
<proteinExistence type="predicted"/>
<name>A0A1D8IRC0_9GAMM</name>
<dbReference type="PANTHER" id="PTHR43344:SF13">
    <property type="entry name" value="PHOSPHATASE RV3661-RELATED"/>
    <property type="match status" value="1"/>
</dbReference>
<evidence type="ECO:0000256" key="3">
    <source>
        <dbReference type="ARBA" id="ARBA00022842"/>
    </source>
</evidence>
<evidence type="ECO:0000313" key="5">
    <source>
        <dbReference type="Proteomes" id="UP000095401"/>
    </source>
</evidence>
<dbReference type="GO" id="GO:0016787">
    <property type="term" value="F:hydrolase activity"/>
    <property type="evidence" value="ECO:0007669"/>
    <property type="project" value="UniProtKB-KW"/>
</dbReference>
<dbReference type="Proteomes" id="UP000095401">
    <property type="component" value="Chromosome"/>
</dbReference>
<keyword evidence="2" id="KW-0378">Hydrolase</keyword>
<organism evidence="4 5">
    <name type="scientific">Acidihalobacter yilgarnensis</name>
    <dbReference type="NCBI Taxonomy" id="2819280"/>
    <lineage>
        <taxon>Bacteria</taxon>
        <taxon>Pseudomonadati</taxon>
        <taxon>Pseudomonadota</taxon>
        <taxon>Gammaproteobacteria</taxon>
        <taxon>Chromatiales</taxon>
        <taxon>Ectothiorhodospiraceae</taxon>
        <taxon>Acidihalobacter</taxon>
    </lineage>
</organism>
<dbReference type="KEGG" id="aprs:BI364_14800"/>
<dbReference type="NCBIfam" id="TIGR01488">
    <property type="entry name" value="HAD-SF-IB"/>
    <property type="match status" value="1"/>
</dbReference>
<dbReference type="InterPro" id="IPR023214">
    <property type="entry name" value="HAD_sf"/>
</dbReference>
<dbReference type="InterPro" id="IPR050582">
    <property type="entry name" value="HAD-like_SerB"/>
</dbReference>
<sequence length="229" mass="25827">MGLALFDLDHTLLNGDSDHEWARFLMDEGIVDREASNRINEQFYADYAAGTLDIHAFARFAFAPLAAHPIEMLKSWRARYLRERIEPMITDAARALVKRHRDSGDTLVLITATNSFVTRPIAELFAIEHLIATEPRRVDDRYVAEIEGIPAFREGKVARLDEWLSSRPALAEAESWFYSDSHNDLPLLERVDHPVAVNPDDKLIAAANARGWPILDLRATAQPKLSANA</sequence>